<evidence type="ECO:0000313" key="1">
    <source>
        <dbReference type="EnsemblMetazoa" id="GPAI044555-PA"/>
    </source>
</evidence>
<dbReference type="EnsemblMetazoa" id="GPAI044555-RA">
    <property type="protein sequence ID" value="GPAI044555-PA"/>
    <property type="gene ID" value="GPAI044555"/>
</dbReference>
<dbReference type="AlphaFoldDB" id="A0A1B0AG21"/>
<organism evidence="1 2">
    <name type="scientific">Glossina pallidipes</name>
    <name type="common">Tsetse fly</name>
    <dbReference type="NCBI Taxonomy" id="7398"/>
    <lineage>
        <taxon>Eukaryota</taxon>
        <taxon>Metazoa</taxon>
        <taxon>Ecdysozoa</taxon>
        <taxon>Arthropoda</taxon>
        <taxon>Hexapoda</taxon>
        <taxon>Insecta</taxon>
        <taxon>Pterygota</taxon>
        <taxon>Neoptera</taxon>
        <taxon>Endopterygota</taxon>
        <taxon>Diptera</taxon>
        <taxon>Brachycera</taxon>
        <taxon>Muscomorpha</taxon>
        <taxon>Hippoboscoidea</taxon>
        <taxon>Glossinidae</taxon>
        <taxon>Glossina</taxon>
    </lineage>
</organism>
<keyword evidence="2" id="KW-1185">Reference proteome</keyword>
<reference evidence="2" key="1">
    <citation type="submission" date="2014-03" db="EMBL/GenBank/DDBJ databases">
        <authorList>
            <person name="Aksoy S."/>
            <person name="Warren W."/>
            <person name="Wilson R.K."/>
        </authorList>
    </citation>
    <scope>NUCLEOTIDE SEQUENCE [LARGE SCALE GENOMIC DNA]</scope>
    <source>
        <strain evidence="2">IAEA</strain>
    </source>
</reference>
<dbReference type="Proteomes" id="UP000092445">
    <property type="component" value="Unassembled WGS sequence"/>
</dbReference>
<proteinExistence type="predicted"/>
<name>A0A1B0AG21_GLOPL</name>
<accession>A0A1B0AG21</accession>
<protein>
    <submittedName>
        <fullName evidence="1">Uncharacterized protein</fullName>
    </submittedName>
</protein>
<reference evidence="1" key="2">
    <citation type="submission" date="2020-05" db="UniProtKB">
        <authorList>
            <consortium name="EnsemblMetazoa"/>
        </authorList>
    </citation>
    <scope>IDENTIFICATION</scope>
    <source>
        <strain evidence="1">IAEA</strain>
    </source>
</reference>
<sequence length="62" mass="6892">MRQSRSDYSPVIISMNSVIEKRKNKKAKNIELICFFVPSKSTVPEPSESISSIIISSSCSVN</sequence>
<dbReference type="VEuPathDB" id="VectorBase:GPAI044555"/>
<evidence type="ECO:0000313" key="2">
    <source>
        <dbReference type="Proteomes" id="UP000092445"/>
    </source>
</evidence>